<dbReference type="Pfam" id="PF00106">
    <property type="entry name" value="adh_short"/>
    <property type="match status" value="1"/>
</dbReference>
<evidence type="ECO:0000256" key="1">
    <source>
        <dbReference type="ARBA" id="ARBA00006484"/>
    </source>
</evidence>
<keyword evidence="3" id="KW-0560">Oxidoreductase</keyword>
<protein>
    <submittedName>
        <fullName evidence="5">Uncharacterized protein</fullName>
    </submittedName>
</protein>
<comment type="caution">
    <text evidence="5">The sequence shown here is derived from an EMBL/GenBank/DDBJ whole genome shotgun (WGS) entry which is preliminary data.</text>
</comment>
<dbReference type="InterPro" id="IPR002347">
    <property type="entry name" value="SDR_fam"/>
</dbReference>
<dbReference type="SUPFAM" id="SSF51735">
    <property type="entry name" value="NAD(P)-binding Rossmann-fold domains"/>
    <property type="match status" value="1"/>
</dbReference>
<dbReference type="PRINTS" id="PR00081">
    <property type="entry name" value="GDHRDH"/>
</dbReference>
<keyword evidence="2" id="KW-0521">NADP</keyword>
<reference evidence="5" key="1">
    <citation type="submission" date="2021-02" db="EMBL/GenBank/DDBJ databases">
        <authorList>
            <person name="Steward A R."/>
        </authorList>
    </citation>
    <scope>NUCLEOTIDE SEQUENCE</scope>
</reference>
<dbReference type="PANTHER" id="PTHR43963:SF6">
    <property type="entry name" value="CHAIN DEHYDROGENASE FAMILY PROTEIN, PUTATIVE (AFU_ORTHOLOGUE AFUA_3G15350)-RELATED"/>
    <property type="match status" value="1"/>
</dbReference>
<dbReference type="AlphaFoldDB" id="A0A821Y9D0"/>
<dbReference type="Proteomes" id="UP000663880">
    <property type="component" value="Unassembled WGS sequence"/>
</dbReference>
<keyword evidence="6" id="KW-1185">Reference proteome</keyword>
<dbReference type="PANTHER" id="PTHR43963">
    <property type="entry name" value="CARBONYL REDUCTASE 1-RELATED"/>
    <property type="match status" value="1"/>
</dbReference>
<evidence type="ECO:0000256" key="2">
    <source>
        <dbReference type="ARBA" id="ARBA00022857"/>
    </source>
</evidence>
<dbReference type="PRINTS" id="PR00080">
    <property type="entry name" value="SDRFAMILY"/>
</dbReference>
<organism evidence="5 6">
    <name type="scientific">Pieris macdunnoughi</name>
    <dbReference type="NCBI Taxonomy" id="345717"/>
    <lineage>
        <taxon>Eukaryota</taxon>
        <taxon>Metazoa</taxon>
        <taxon>Ecdysozoa</taxon>
        <taxon>Arthropoda</taxon>
        <taxon>Hexapoda</taxon>
        <taxon>Insecta</taxon>
        <taxon>Pterygota</taxon>
        <taxon>Neoptera</taxon>
        <taxon>Endopterygota</taxon>
        <taxon>Lepidoptera</taxon>
        <taxon>Glossata</taxon>
        <taxon>Ditrysia</taxon>
        <taxon>Papilionoidea</taxon>
        <taxon>Pieridae</taxon>
        <taxon>Pierinae</taxon>
        <taxon>Pieris</taxon>
    </lineage>
</organism>
<dbReference type="InterPro" id="IPR036291">
    <property type="entry name" value="NAD(P)-bd_dom_sf"/>
</dbReference>
<proteinExistence type="inferred from homology"/>
<accession>A0A821Y9D0</accession>
<name>A0A821Y9D0_9NEOP</name>
<evidence type="ECO:0000313" key="6">
    <source>
        <dbReference type="Proteomes" id="UP000663880"/>
    </source>
</evidence>
<dbReference type="EMBL" id="CAJOBZ010000079">
    <property type="protein sequence ID" value="CAF4956263.1"/>
    <property type="molecule type" value="Genomic_DNA"/>
</dbReference>
<dbReference type="OrthoDB" id="7289984at2759"/>
<comment type="similarity">
    <text evidence="1 4">Belongs to the short-chain dehydrogenases/reductases (SDR) family.</text>
</comment>
<sequence>MTSKIALVTGSNQGIGFGIVRELCRRNVGVVYLTSRNIQRGKEAVAKLEKDGFYPKYHQLDVSDEESVKTFAEYVKNKYGGLDILINNAGVLDSDFYKVSFEEAKRIIDVNVHGIILMQKHFFPILRDNARVINVSSDWGHITNIKNPYWVQRLTNKDIKLEDVYGFLNWFLDSVKNNALKEEDFFENSVLAYRVSKVAVSALTRVQQNDVGKGISINSLNPGFVRTNMTKGGGDMTVVEAGVTPVYLALDIDQSVKGKYFWFDKTEVDWADSTLDVVDTFDAFEKALEEVNK</sequence>
<evidence type="ECO:0000313" key="5">
    <source>
        <dbReference type="EMBL" id="CAF4956263.1"/>
    </source>
</evidence>
<evidence type="ECO:0000256" key="3">
    <source>
        <dbReference type="ARBA" id="ARBA00023002"/>
    </source>
</evidence>
<dbReference type="GO" id="GO:0016491">
    <property type="term" value="F:oxidoreductase activity"/>
    <property type="evidence" value="ECO:0007669"/>
    <property type="project" value="UniProtKB-KW"/>
</dbReference>
<gene>
    <name evidence="5" type="ORF">PMACD_LOCUS16235</name>
</gene>
<dbReference type="Gene3D" id="3.40.50.720">
    <property type="entry name" value="NAD(P)-binding Rossmann-like Domain"/>
    <property type="match status" value="1"/>
</dbReference>
<evidence type="ECO:0000256" key="4">
    <source>
        <dbReference type="RuleBase" id="RU000363"/>
    </source>
</evidence>